<dbReference type="RefSeq" id="WP_378064818.1">
    <property type="nucleotide sequence ID" value="NZ_JBHSBL010000003.1"/>
</dbReference>
<evidence type="ECO:0000313" key="3">
    <source>
        <dbReference type="Proteomes" id="UP001595867"/>
    </source>
</evidence>
<organism evidence="2 3">
    <name type="scientific">Actinoplanes subglobosus</name>
    <dbReference type="NCBI Taxonomy" id="1547892"/>
    <lineage>
        <taxon>Bacteria</taxon>
        <taxon>Bacillati</taxon>
        <taxon>Actinomycetota</taxon>
        <taxon>Actinomycetes</taxon>
        <taxon>Micromonosporales</taxon>
        <taxon>Micromonosporaceae</taxon>
        <taxon>Actinoplanes</taxon>
    </lineage>
</organism>
<reference evidence="3" key="1">
    <citation type="journal article" date="2019" name="Int. J. Syst. Evol. Microbiol.">
        <title>The Global Catalogue of Microorganisms (GCM) 10K type strain sequencing project: providing services to taxonomists for standard genome sequencing and annotation.</title>
        <authorList>
            <consortium name="The Broad Institute Genomics Platform"/>
            <consortium name="The Broad Institute Genome Sequencing Center for Infectious Disease"/>
            <person name="Wu L."/>
            <person name="Ma J."/>
        </authorList>
    </citation>
    <scope>NUCLEOTIDE SEQUENCE [LARGE SCALE GENOMIC DNA]</scope>
    <source>
        <strain evidence="3">TBRC 5832</strain>
    </source>
</reference>
<keyword evidence="1" id="KW-0732">Signal</keyword>
<feature type="signal peptide" evidence="1">
    <location>
        <begin position="1"/>
        <end position="26"/>
    </location>
</feature>
<comment type="caution">
    <text evidence="2">The sequence shown here is derived from an EMBL/GenBank/DDBJ whole genome shotgun (WGS) entry which is preliminary data.</text>
</comment>
<evidence type="ECO:0000256" key="1">
    <source>
        <dbReference type="SAM" id="SignalP"/>
    </source>
</evidence>
<name>A0ABV8IJM0_9ACTN</name>
<dbReference type="EMBL" id="JBHSBL010000003">
    <property type="protein sequence ID" value="MFC4063781.1"/>
    <property type="molecule type" value="Genomic_DNA"/>
</dbReference>
<feature type="chain" id="PRO_5046949444" evidence="1">
    <location>
        <begin position="27"/>
        <end position="473"/>
    </location>
</feature>
<keyword evidence="3" id="KW-1185">Reference proteome</keyword>
<dbReference type="Proteomes" id="UP001595867">
    <property type="component" value="Unassembled WGS sequence"/>
</dbReference>
<evidence type="ECO:0000313" key="2">
    <source>
        <dbReference type="EMBL" id="MFC4063781.1"/>
    </source>
</evidence>
<protein>
    <submittedName>
        <fullName evidence="2">Ig-like domain-containing protein</fullName>
    </submittedName>
</protein>
<accession>A0ABV8IJM0</accession>
<dbReference type="Pfam" id="PF17957">
    <property type="entry name" value="Big_7"/>
    <property type="match status" value="1"/>
</dbReference>
<gene>
    <name evidence="2" type="ORF">ACFO0C_02475</name>
</gene>
<sequence length="473" mass="50416">MGIRSLAVVTALSTSLILTSALPAAAAAPAIVSTGLTPGQVLGIETTIYPQFAGETYGLDRLDVLIDGVVVGTRTSAEGNVALRGVTFKAPVAHDGKEVQLVVRATDFVGATSEAATSVVIDTTPPVLADFGPAAGTLLPGQVTFTPTGLSSDVASVELLPPTAYGSQWPASKATAAPWALTWDNRGSHNTTVTVSIRVTDRAGNQNQYNREYRIDNKGPYISLDYFPEVGTGPSRLSAWVTDDNGVDRLEWWIDGAVRSTAETFDYDFGKRDRTVPVLLKAWDTLGNLGTAEVDVKVDATAPAVTVLTPGSYVRQRGIISRARVSDASGVAYVGMRGGSKARVVNGAFESRISLAEGKRELVWEAIDTNGNMRVVRRTVIVDVTAPALKVTKAPKNKAKVKGTVKVTASSTDRFGVARVELLINGKVVATDYKAGYAFSINTKKYGKKFKVQLRAYDRAGNSRVTAARTWYR</sequence>
<dbReference type="Gene3D" id="2.60.40.10">
    <property type="entry name" value="Immunoglobulins"/>
    <property type="match status" value="2"/>
</dbReference>
<dbReference type="InterPro" id="IPR013783">
    <property type="entry name" value="Ig-like_fold"/>
</dbReference>
<proteinExistence type="predicted"/>